<dbReference type="CDD" id="cd06558">
    <property type="entry name" value="crotonase-like"/>
    <property type="match status" value="1"/>
</dbReference>
<organism evidence="5 6">
    <name type="scientific">Microbaculum marinisediminis</name>
    <dbReference type="NCBI Taxonomy" id="2931392"/>
    <lineage>
        <taxon>Bacteria</taxon>
        <taxon>Pseudomonadati</taxon>
        <taxon>Pseudomonadota</taxon>
        <taxon>Alphaproteobacteria</taxon>
        <taxon>Hyphomicrobiales</taxon>
        <taxon>Tepidamorphaceae</taxon>
        <taxon>Microbaculum</taxon>
    </lineage>
</organism>
<evidence type="ECO:0000256" key="3">
    <source>
        <dbReference type="ARBA" id="ARBA00023239"/>
    </source>
</evidence>
<evidence type="ECO:0000313" key="5">
    <source>
        <dbReference type="EMBL" id="MCT8971365.1"/>
    </source>
</evidence>
<evidence type="ECO:0000256" key="4">
    <source>
        <dbReference type="RuleBase" id="RU003707"/>
    </source>
</evidence>
<dbReference type="AlphaFoldDB" id="A0AAW5QWI1"/>
<keyword evidence="2" id="KW-0443">Lipid metabolism</keyword>
<dbReference type="Gene3D" id="3.90.226.10">
    <property type="entry name" value="2-enoyl-CoA Hydratase, Chain A, domain 1"/>
    <property type="match status" value="1"/>
</dbReference>
<dbReference type="EMBL" id="JALIDZ010000002">
    <property type="protein sequence ID" value="MCT8971365.1"/>
    <property type="molecule type" value="Genomic_DNA"/>
</dbReference>
<dbReference type="PANTHER" id="PTHR11941">
    <property type="entry name" value="ENOYL-COA HYDRATASE-RELATED"/>
    <property type="match status" value="1"/>
</dbReference>
<dbReference type="Proteomes" id="UP001320898">
    <property type="component" value="Unassembled WGS sequence"/>
</dbReference>
<sequence>MLAAETVLFEDSEGIATITLNRPERRNALSVAAANRLYDLWEEVDRRDDIRVVILTAAPCGTFCAGMDLKEASELRAARGVDVLTLIRDPFHERMRRVRKPIIAAMTGHFAAGGFMISLNADLRVGLAGTSGGITEAKRGRGSPWAMPLLWQMPQPILMEMVLTGELQTIERLHALGFVNHIEPTVEAVLARARSLAATIRDNAPLSVAAGKESILRTMDLGCAEGLESAKRIYEHVYASEDAQEGPRAFAEKRPPVWSGR</sequence>
<dbReference type="RefSeq" id="WP_261614926.1">
    <property type="nucleotide sequence ID" value="NZ_JALIDZ010000002.1"/>
</dbReference>
<dbReference type="InterPro" id="IPR014748">
    <property type="entry name" value="Enoyl-CoA_hydra_C"/>
</dbReference>
<protein>
    <submittedName>
        <fullName evidence="5">Enoyl-CoA hydratase-related protein</fullName>
    </submittedName>
</protein>
<dbReference type="PROSITE" id="PS00166">
    <property type="entry name" value="ENOYL_COA_HYDRATASE"/>
    <property type="match status" value="1"/>
</dbReference>
<dbReference type="PANTHER" id="PTHR11941:SF169">
    <property type="entry name" value="(7AS)-7A-METHYL-1,5-DIOXO-2,3,5,6,7,7A-HEXAHYDRO-1H-INDENE-CARBOXYL-COA HYDROLASE"/>
    <property type="match status" value="1"/>
</dbReference>
<evidence type="ECO:0000256" key="1">
    <source>
        <dbReference type="ARBA" id="ARBA00005254"/>
    </source>
</evidence>
<dbReference type="GO" id="GO:0016836">
    <property type="term" value="F:hydro-lyase activity"/>
    <property type="evidence" value="ECO:0007669"/>
    <property type="project" value="UniProtKB-ARBA"/>
</dbReference>
<dbReference type="GO" id="GO:0006635">
    <property type="term" value="P:fatty acid beta-oxidation"/>
    <property type="evidence" value="ECO:0007669"/>
    <property type="project" value="TreeGrafter"/>
</dbReference>
<dbReference type="Pfam" id="PF00378">
    <property type="entry name" value="ECH_1"/>
    <property type="match status" value="1"/>
</dbReference>
<dbReference type="InterPro" id="IPR029045">
    <property type="entry name" value="ClpP/crotonase-like_dom_sf"/>
</dbReference>
<evidence type="ECO:0000256" key="2">
    <source>
        <dbReference type="ARBA" id="ARBA00023098"/>
    </source>
</evidence>
<accession>A0AAW5QWI1</accession>
<reference evidence="5 6" key="1">
    <citation type="submission" date="2022-04" db="EMBL/GenBank/DDBJ databases">
        <authorList>
            <person name="Ye Y.-Q."/>
            <person name="Du Z.-J."/>
        </authorList>
    </citation>
    <scope>NUCLEOTIDE SEQUENCE [LARGE SCALE GENOMIC DNA]</scope>
    <source>
        <strain evidence="5 6">A6E488</strain>
    </source>
</reference>
<dbReference type="InterPro" id="IPR018376">
    <property type="entry name" value="Enoyl-CoA_hyd/isom_CS"/>
</dbReference>
<dbReference type="SUPFAM" id="SSF52096">
    <property type="entry name" value="ClpP/crotonase"/>
    <property type="match status" value="1"/>
</dbReference>
<name>A0AAW5QWI1_9HYPH</name>
<dbReference type="InterPro" id="IPR001753">
    <property type="entry name" value="Enoyl-CoA_hydra/iso"/>
</dbReference>
<gene>
    <name evidence="5" type="ORF">MUB46_05770</name>
</gene>
<comment type="similarity">
    <text evidence="1 4">Belongs to the enoyl-CoA hydratase/isomerase family.</text>
</comment>
<dbReference type="Gene3D" id="1.10.12.10">
    <property type="entry name" value="Lyase 2-enoyl-coa Hydratase, Chain A, domain 2"/>
    <property type="match status" value="1"/>
</dbReference>
<proteinExistence type="inferred from homology"/>
<keyword evidence="6" id="KW-1185">Reference proteome</keyword>
<evidence type="ECO:0000313" key="6">
    <source>
        <dbReference type="Proteomes" id="UP001320898"/>
    </source>
</evidence>
<keyword evidence="3" id="KW-0456">Lyase</keyword>
<dbReference type="FunFam" id="1.10.12.10:FF:000001">
    <property type="entry name" value="Probable enoyl-CoA hydratase, mitochondrial"/>
    <property type="match status" value="1"/>
</dbReference>
<comment type="caution">
    <text evidence="5">The sequence shown here is derived from an EMBL/GenBank/DDBJ whole genome shotgun (WGS) entry which is preliminary data.</text>
</comment>